<keyword evidence="4 6" id="KW-0804">Transcription</keyword>
<feature type="region of interest" description="Disordered" evidence="7">
    <location>
        <begin position="171"/>
        <end position="224"/>
    </location>
</feature>
<sequence length="316" mass="34591">MKLVIIYNAGGASRKEDDKELSPAALLPWKAATHPLRYNCRDQTTVADGPPPPPMSSTLKKYRSPVVVSLGCGCRGSRSILSGKQRPTSLREYLSGSRRSFATKESTYDDLGPSISSSETFALAKSFSDECSVTTDADDDNDNGEQNVPGGSFSDLLRQLGELEQSLHSWPVKKKNAPSPPETIPSSSPPPPNRLPSKPQPGEVKGRPGGHRQTKSARRVGESVAVVKASEDPLSDFRWSMIQMIVEKEIVAVDDLRDLLHCFLSLNSPHHHDVILRAFLDVWDDLFSSPDHHRHHQQEGGATIGSSNCPFAHHCL</sequence>
<reference evidence="9" key="1">
    <citation type="submission" date="2019-09" db="EMBL/GenBank/DDBJ databases">
        <authorList>
            <person name="Zhang L."/>
        </authorList>
    </citation>
    <scope>NUCLEOTIDE SEQUENCE</scope>
</reference>
<dbReference type="NCBIfam" id="TIGR01568">
    <property type="entry name" value="A_thal_3678"/>
    <property type="match status" value="1"/>
</dbReference>
<dbReference type="PANTHER" id="PTHR33057">
    <property type="entry name" value="TRANSCRIPTION REPRESSOR OFP7-RELATED"/>
    <property type="match status" value="1"/>
</dbReference>
<dbReference type="InterPro" id="IPR038933">
    <property type="entry name" value="Ovate"/>
</dbReference>
<keyword evidence="2 6" id="KW-0678">Repressor</keyword>
<comment type="subcellular location">
    <subcellularLocation>
        <location evidence="1 6">Nucleus</location>
    </subcellularLocation>
</comment>
<dbReference type="EMBL" id="LR721782">
    <property type="protein sequence ID" value="VVW27131.1"/>
    <property type="molecule type" value="Genomic_DNA"/>
</dbReference>
<evidence type="ECO:0000313" key="9">
    <source>
        <dbReference type="EMBL" id="VVW27131.1"/>
    </source>
</evidence>
<proteinExistence type="predicted"/>
<evidence type="ECO:0000256" key="7">
    <source>
        <dbReference type="SAM" id="MobiDB-lite"/>
    </source>
</evidence>
<protein>
    <recommendedName>
        <fullName evidence="6">Transcription repressor</fullName>
    </recommendedName>
    <alternativeName>
        <fullName evidence="6">Ovate family protein</fullName>
    </alternativeName>
</protein>
<feature type="compositionally biased region" description="Basic residues" evidence="7">
    <location>
        <begin position="208"/>
        <end position="218"/>
    </location>
</feature>
<keyword evidence="3 6" id="KW-0805">Transcription regulation</keyword>
<feature type="compositionally biased region" description="Pro residues" evidence="7">
    <location>
        <begin position="178"/>
        <end position="194"/>
    </location>
</feature>
<gene>
    <name evidence="9" type="ORF">NYM_LOCUS17348</name>
</gene>
<evidence type="ECO:0000256" key="5">
    <source>
        <dbReference type="ARBA" id="ARBA00023242"/>
    </source>
</evidence>
<organism evidence="9">
    <name type="scientific">Nymphaea colorata</name>
    <name type="common">pocket water lily</name>
    <dbReference type="NCBI Taxonomy" id="210225"/>
    <lineage>
        <taxon>Eukaryota</taxon>
        <taxon>Viridiplantae</taxon>
        <taxon>Streptophyta</taxon>
        <taxon>Embryophyta</taxon>
        <taxon>Tracheophyta</taxon>
        <taxon>Spermatophyta</taxon>
        <taxon>Magnoliopsida</taxon>
        <taxon>Nymphaeales</taxon>
        <taxon>Nymphaeaceae</taxon>
        <taxon>Nymphaea</taxon>
    </lineage>
</organism>
<dbReference type="PROSITE" id="PS51754">
    <property type="entry name" value="OVATE"/>
    <property type="match status" value="1"/>
</dbReference>
<dbReference type="AlphaFoldDB" id="A0A5K1CTS3"/>
<evidence type="ECO:0000256" key="3">
    <source>
        <dbReference type="ARBA" id="ARBA00023015"/>
    </source>
</evidence>
<dbReference type="Pfam" id="PF04844">
    <property type="entry name" value="Ovate"/>
    <property type="match status" value="1"/>
</dbReference>
<dbReference type="PANTHER" id="PTHR33057:SF70">
    <property type="entry name" value="TRANSCRIPTION REPRESSOR-RELATED"/>
    <property type="match status" value="1"/>
</dbReference>
<evidence type="ECO:0000256" key="2">
    <source>
        <dbReference type="ARBA" id="ARBA00022491"/>
    </source>
</evidence>
<evidence type="ECO:0000256" key="1">
    <source>
        <dbReference type="ARBA" id="ARBA00004123"/>
    </source>
</evidence>
<dbReference type="InterPro" id="IPR006458">
    <property type="entry name" value="Ovate_C"/>
</dbReference>
<dbReference type="GO" id="GO:0005634">
    <property type="term" value="C:nucleus"/>
    <property type="evidence" value="ECO:0007669"/>
    <property type="project" value="UniProtKB-SubCell"/>
</dbReference>
<feature type="region of interest" description="Disordered" evidence="7">
    <location>
        <begin position="132"/>
        <end position="154"/>
    </location>
</feature>
<name>A0A5K1CTS3_9MAGN</name>
<feature type="domain" description="OVATE" evidence="8">
    <location>
        <begin position="226"/>
        <end position="285"/>
    </location>
</feature>
<comment type="function">
    <text evidence="6">Transcriptional repressor that regulates multiple aspects of plant growth and development.</text>
</comment>
<keyword evidence="5 6" id="KW-0539">Nucleus</keyword>
<dbReference type="GO" id="GO:0045892">
    <property type="term" value="P:negative regulation of DNA-templated transcription"/>
    <property type="evidence" value="ECO:0007669"/>
    <property type="project" value="UniProtKB-UniRule"/>
</dbReference>
<evidence type="ECO:0000259" key="8">
    <source>
        <dbReference type="PROSITE" id="PS51754"/>
    </source>
</evidence>
<evidence type="ECO:0000256" key="6">
    <source>
        <dbReference type="RuleBase" id="RU367028"/>
    </source>
</evidence>
<evidence type="ECO:0000256" key="4">
    <source>
        <dbReference type="ARBA" id="ARBA00023163"/>
    </source>
</evidence>
<accession>A0A5K1CTS3</accession>
<dbReference type="Gramene" id="NC4G0046990.1">
    <property type="protein sequence ID" value="NC4G0046990.1:cds"/>
    <property type="gene ID" value="NC4G0046990"/>
</dbReference>